<dbReference type="RefSeq" id="XP_033664967.1">
    <property type="nucleotide sequence ID" value="XM_033807682.1"/>
</dbReference>
<sequence length="747" mass="85257">MDHLPAPSNPSAPLPEIPYLCEEEPYDDGDFLTYPARIGVPQLSSVETAIILRAWESKNPLGDKEVEEFLQTWLFFGLLHEVLGKHGLYDVKDHVEGDEEGRKSVHTRKLMVRLRRWTEILRSWDEMEKAKELRHLQEYLILAREGHYLVLADHHSKCNRAVVWSLSVILETLASAIDLAFVGPTREVTVSTVRTEFSEDETQHRLRNGWCIHEVLAAQKEFSSNIAKFYLLRMRKPDLGLDHGDCGADSCKKLQIDLPTYRPRHITEGCNCDWAGPTPREVAECLQGDTFPVLRITGDALGDVRIEVVPYVEGMVYVALSHVWADGLGNPAANRLPRCQLLRLKKLVEDVRGGKIVHVVDDGVKQAPEAPLFYPDPARQIFIWCDTICCPVQATSNPLPLEELMALQSKAIARLRQVYQQASHALVLDRSLEEIDFHSIDRVEAAVRVYTSRWIRRLWTFQEGGIAKRLLIHFRDAIVDHRTIWAAVHHDAAEKPEANTISLRRHLTTHCFNLRSWFAQKNASIDFRGPVWSLCWRRVSVPTDEALCLAAAYNLDMNAASAQPKDQRMQEVWRQLVATSRGISAFIIFNALPRLSAPRFRWAPSSILQTVKRGDILEFVFRNVEDESGSLTSSGFRVNYSGWRIRPCGPPGSFPHGLVSTNEPDRHYLRDAEGHWYSVWEHKELRPGRNVRLNHLWDEGRGGGNRQWHIILDVCHKDQETVGRRGLVTTSEPREGEQTIHHSEMVV</sequence>
<reference evidence="1" key="1">
    <citation type="journal article" date="2020" name="Stud. Mycol.">
        <title>101 Dothideomycetes genomes: a test case for predicting lifestyles and emergence of pathogens.</title>
        <authorList>
            <person name="Haridas S."/>
            <person name="Albert R."/>
            <person name="Binder M."/>
            <person name="Bloem J."/>
            <person name="Labutti K."/>
            <person name="Salamov A."/>
            <person name="Andreopoulos B."/>
            <person name="Baker S."/>
            <person name="Barry K."/>
            <person name="Bills G."/>
            <person name="Bluhm B."/>
            <person name="Cannon C."/>
            <person name="Castanera R."/>
            <person name="Culley D."/>
            <person name="Daum C."/>
            <person name="Ezra D."/>
            <person name="Gonzalez J."/>
            <person name="Henrissat B."/>
            <person name="Kuo A."/>
            <person name="Liang C."/>
            <person name="Lipzen A."/>
            <person name="Lutzoni F."/>
            <person name="Magnuson J."/>
            <person name="Mondo S."/>
            <person name="Nolan M."/>
            <person name="Ohm R."/>
            <person name="Pangilinan J."/>
            <person name="Park H.-J."/>
            <person name="Ramirez L."/>
            <person name="Alfaro M."/>
            <person name="Sun H."/>
            <person name="Tritt A."/>
            <person name="Yoshinaga Y."/>
            <person name="Zwiers L.-H."/>
            <person name="Turgeon B."/>
            <person name="Goodwin S."/>
            <person name="Spatafora J."/>
            <person name="Crous P."/>
            <person name="Grigoriev I."/>
        </authorList>
    </citation>
    <scope>NUCLEOTIDE SEQUENCE</scope>
    <source>
        <strain evidence="1">ATCC 36951</strain>
    </source>
</reference>
<evidence type="ECO:0000313" key="1">
    <source>
        <dbReference type="EMBL" id="KAF2164078.1"/>
    </source>
</evidence>
<proteinExistence type="predicted"/>
<organism evidence="1 2">
    <name type="scientific">Zasmidium cellare ATCC 36951</name>
    <dbReference type="NCBI Taxonomy" id="1080233"/>
    <lineage>
        <taxon>Eukaryota</taxon>
        <taxon>Fungi</taxon>
        <taxon>Dikarya</taxon>
        <taxon>Ascomycota</taxon>
        <taxon>Pezizomycotina</taxon>
        <taxon>Dothideomycetes</taxon>
        <taxon>Dothideomycetidae</taxon>
        <taxon>Mycosphaerellales</taxon>
        <taxon>Mycosphaerellaceae</taxon>
        <taxon>Zasmidium</taxon>
    </lineage>
</organism>
<keyword evidence="2" id="KW-1185">Reference proteome</keyword>
<evidence type="ECO:0000313" key="2">
    <source>
        <dbReference type="Proteomes" id="UP000799537"/>
    </source>
</evidence>
<gene>
    <name evidence="1" type="ORF">M409DRAFT_25426</name>
</gene>
<dbReference type="EMBL" id="ML993605">
    <property type="protein sequence ID" value="KAF2164078.1"/>
    <property type="molecule type" value="Genomic_DNA"/>
</dbReference>
<dbReference type="GeneID" id="54560954"/>
<dbReference type="PANTHER" id="PTHR39596:SF2">
    <property type="entry name" value="HET DOMAIN PROTEIN (AFU_ORTHOLOGUE AFUA_1G17550)-RELATED"/>
    <property type="match status" value="1"/>
</dbReference>
<name>A0A6A6CD22_ZASCE</name>
<accession>A0A6A6CD22</accession>
<dbReference type="AlphaFoldDB" id="A0A6A6CD22"/>
<dbReference type="Proteomes" id="UP000799537">
    <property type="component" value="Unassembled WGS sequence"/>
</dbReference>
<dbReference type="PANTHER" id="PTHR39596">
    <property type="match status" value="1"/>
</dbReference>
<dbReference type="OrthoDB" id="3631744at2759"/>
<protein>
    <recommendedName>
        <fullName evidence="3">Heterokaryon incompatibility domain-containing protein</fullName>
    </recommendedName>
</protein>
<evidence type="ECO:0008006" key="3">
    <source>
        <dbReference type="Google" id="ProtNLM"/>
    </source>
</evidence>